<dbReference type="InterPro" id="IPR004564">
    <property type="entry name" value="OM_lipoprot_carrier_LolA-like"/>
</dbReference>
<gene>
    <name evidence="10 11" type="primary">lolA</name>
    <name evidence="11" type="ORF">D9T17_14030</name>
</gene>
<evidence type="ECO:0000256" key="8">
    <source>
        <dbReference type="ARBA" id="ARBA00022927"/>
    </source>
</evidence>
<dbReference type="CDD" id="cd16325">
    <property type="entry name" value="LolA"/>
    <property type="match status" value="1"/>
</dbReference>
<name>A0A3N2RG43_LYSEN</name>
<keyword evidence="9 10" id="KW-0143">Chaperone</keyword>
<comment type="similarity">
    <text evidence="2 10">Belongs to the LolA family.</text>
</comment>
<keyword evidence="11" id="KW-0449">Lipoprotein</keyword>
<organism evidence="11 12">
    <name type="scientific">Lysobacter enzymogenes</name>
    <dbReference type="NCBI Taxonomy" id="69"/>
    <lineage>
        <taxon>Bacteria</taxon>
        <taxon>Pseudomonadati</taxon>
        <taxon>Pseudomonadota</taxon>
        <taxon>Gammaproteobacteria</taxon>
        <taxon>Lysobacterales</taxon>
        <taxon>Lysobacteraceae</taxon>
        <taxon>Lysobacter</taxon>
    </lineage>
</organism>
<evidence type="ECO:0000313" key="11">
    <source>
        <dbReference type="EMBL" id="ROU06364.1"/>
    </source>
</evidence>
<dbReference type="GO" id="GO:0042953">
    <property type="term" value="P:lipoprotein transport"/>
    <property type="evidence" value="ECO:0007669"/>
    <property type="project" value="InterPro"/>
</dbReference>
<dbReference type="Proteomes" id="UP000275910">
    <property type="component" value="Unassembled WGS sequence"/>
</dbReference>
<evidence type="ECO:0000256" key="3">
    <source>
        <dbReference type="ARBA" id="ARBA00011245"/>
    </source>
</evidence>
<dbReference type="SUPFAM" id="SSF89392">
    <property type="entry name" value="Prokaryotic lipoproteins and lipoprotein localization factors"/>
    <property type="match status" value="1"/>
</dbReference>
<dbReference type="PANTHER" id="PTHR35869">
    <property type="entry name" value="OUTER-MEMBRANE LIPOPROTEIN CARRIER PROTEIN"/>
    <property type="match status" value="1"/>
</dbReference>
<reference evidence="11 12" key="1">
    <citation type="submission" date="2018-10" db="EMBL/GenBank/DDBJ databases">
        <title>The genome of Lysobacter enzymogenes OH11.</title>
        <authorList>
            <person name="Liu F."/>
            <person name="Zhao Y."/>
            <person name="Qian G."/>
            <person name="Chen Y."/>
            <person name="Xu H."/>
        </authorList>
    </citation>
    <scope>NUCLEOTIDE SEQUENCE [LARGE SCALE GENOMIC DNA]</scope>
    <source>
        <strain evidence="11 12">OH11</strain>
    </source>
</reference>
<dbReference type="AlphaFoldDB" id="A0A3N2RG43"/>
<evidence type="ECO:0000256" key="4">
    <source>
        <dbReference type="ARBA" id="ARBA00014035"/>
    </source>
</evidence>
<dbReference type="InterPro" id="IPR018323">
    <property type="entry name" value="OM_lipoprot_carrier_LolA_Pbac"/>
</dbReference>
<keyword evidence="6" id="KW-0732">Signal</keyword>
<protein>
    <recommendedName>
        <fullName evidence="4 10">Outer-membrane lipoprotein carrier protein</fullName>
    </recommendedName>
</protein>
<evidence type="ECO:0000256" key="1">
    <source>
        <dbReference type="ARBA" id="ARBA00004418"/>
    </source>
</evidence>
<dbReference type="Pfam" id="PF03548">
    <property type="entry name" value="LolA"/>
    <property type="match status" value="1"/>
</dbReference>
<dbReference type="InterPro" id="IPR029046">
    <property type="entry name" value="LolA/LolB/LppX"/>
</dbReference>
<comment type="caution">
    <text evidence="11">The sequence shown here is derived from an EMBL/GenBank/DDBJ whole genome shotgun (WGS) entry which is preliminary data.</text>
</comment>
<comment type="function">
    <text evidence="10">Participates in the translocation of lipoproteins from the inner membrane to the outer membrane. Only forms a complex with a lipoprotein if the residue after the N-terminal Cys is not an aspartate (The Asp acts as a targeting signal to indicate that the lipoprotein should stay in the inner membrane).</text>
</comment>
<sequence>MLQPDRARRTSAIAARVAGARYVAKCAVNPDAAVASPFSFVPAHCRHLIQEPPVTRFVRQAALALSLSATLFAGAAVAGARDDLNAFTRGLKGLDGQFAQQVYDPNGKLKESSTGQVALSAPRLFRWEYAKPYPQLIVADGKKVWVYEPDLQQVSVRPQGAEEQNSPLAALIDPSKLDAMFAVKELGGGDGGLSWLLLTPKSQGEASFRSARLGFSGGTLSKMEIVDALGQKTEISFSGWKRNPSFPASTFKYAPGKGVDVIGEG</sequence>
<keyword evidence="5 10" id="KW-0813">Transport</keyword>
<accession>A0A3N2RG43</accession>
<dbReference type="PANTHER" id="PTHR35869:SF1">
    <property type="entry name" value="OUTER-MEMBRANE LIPOPROTEIN CARRIER PROTEIN"/>
    <property type="match status" value="1"/>
</dbReference>
<evidence type="ECO:0000256" key="2">
    <source>
        <dbReference type="ARBA" id="ARBA00007615"/>
    </source>
</evidence>
<evidence type="ECO:0000256" key="10">
    <source>
        <dbReference type="HAMAP-Rule" id="MF_00240"/>
    </source>
</evidence>
<keyword evidence="8 10" id="KW-0653">Protein transport</keyword>
<evidence type="ECO:0000256" key="7">
    <source>
        <dbReference type="ARBA" id="ARBA00022764"/>
    </source>
</evidence>
<dbReference type="GO" id="GO:0044874">
    <property type="term" value="P:lipoprotein localization to outer membrane"/>
    <property type="evidence" value="ECO:0007669"/>
    <property type="project" value="UniProtKB-UniRule"/>
</dbReference>
<comment type="subunit">
    <text evidence="3 10">Monomer.</text>
</comment>
<evidence type="ECO:0000313" key="12">
    <source>
        <dbReference type="Proteomes" id="UP000275910"/>
    </source>
</evidence>
<evidence type="ECO:0000256" key="9">
    <source>
        <dbReference type="ARBA" id="ARBA00023186"/>
    </source>
</evidence>
<evidence type="ECO:0000256" key="5">
    <source>
        <dbReference type="ARBA" id="ARBA00022448"/>
    </source>
</evidence>
<dbReference type="GO" id="GO:0030288">
    <property type="term" value="C:outer membrane-bounded periplasmic space"/>
    <property type="evidence" value="ECO:0007669"/>
    <property type="project" value="TreeGrafter"/>
</dbReference>
<keyword evidence="7 10" id="KW-0574">Periplasm</keyword>
<comment type="subcellular location">
    <subcellularLocation>
        <location evidence="1 10">Periplasm</location>
    </subcellularLocation>
</comment>
<proteinExistence type="inferred from homology"/>
<dbReference type="HAMAP" id="MF_00240">
    <property type="entry name" value="LolA"/>
    <property type="match status" value="1"/>
</dbReference>
<dbReference type="Gene3D" id="2.50.20.10">
    <property type="entry name" value="Lipoprotein localisation LolA/LolB/LppX"/>
    <property type="match status" value="1"/>
</dbReference>
<dbReference type="EMBL" id="RCTY01000034">
    <property type="protein sequence ID" value="ROU06364.1"/>
    <property type="molecule type" value="Genomic_DNA"/>
</dbReference>
<dbReference type="NCBIfam" id="TIGR00547">
    <property type="entry name" value="lolA"/>
    <property type="match status" value="1"/>
</dbReference>
<evidence type="ECO:0000256" key="6">
    <source>
        <dbReference type="ARBA" id="ARBA00022729"/>
    </source>
</evidence>